<name>A0A068NTU8_FIMGI</name>
<dbReference type="KEGG" id="fgi:OP10G_3595"/>
<proteinExistence type="predicted"/>
<keyword evidence="2" id="KW-1185">Reference proteome</keyword>
<organism evidence="1 2">
    <name type="scientific">Fimbriimonas ginsengisoli Gsoil 348</name>
    <dbReference type="NCBI Taxonomy" id="661478"/>
    <lineage>
        <taxon>Bacteria</taxon>
        <taxon>Bacillati</taxon>
        <taxon>Armatimonadota</taxon>
        <taxon>Fimbriimonadia</taxon>
        <taxon>Fimbriimonadales</taxon>
        <taxon>Fimbriimonadaceae</taxon>
        <taxon>Fimbriimonas</taxon>
    </lineage>
</organism>
<dbReference type="AlphaFoldDB" id="A0A068NTU8"/>
<evidence type="ECO:0000313" key="2">
    <source>
        <dbReference type="Proteomes" id="UP000027982"/>
    </source>
</evidence>
<sequence>MWLSISEVAAPLLKSVLRAEEMNGVYPEEEVNALESAPIIIPTGPI</sequence>
<protein>
    <submittedName>
        <fullName evidence="1">Uncharacterized protein</fullName>
    </submittedName>
</protein>
<reference evidence="1 2" key="1">
    <citation type="journal article" date="2014" name="PLoS ONE">
        <title>The first complete genome sequence of the class fimbriimonadia in the phylum armatimonadetes.</title>
        <authorList>
            <person name="Hu Z.Y."/>
            <person name="Wang Y.Z."/>
            <person name="Im W.T."/>
            <person name="Wang S.Y."/>
            <person name="Zhao G.P."/>
            <person name="Zheng H.J."/>
            <person name="Quan Z.X."/>
        </authorList>
    </citation>
    <scope>NUCLEOTIDE SEQUENCE [LARGE SCALE GENOMIC DNA]</scope>
    <source>
        <strain evidence="1">Gsoil 348</strain>
    </source>
</reference>
<dbReference type="Proteomes" id="UP000027982">
    <property type="component" value="Chromosome"/>
</dbReference>
<gene>
    <name evidence="1" type="ORF">OP10G_3595</name>
</gene>
<evidence type="ECO:0000313" key="1">
    <source>
        <dbReference type="EMBL" id="AIE86963.1"/>
    </source>
</evidence>
<accession>A0A068NTU8</accession>
<dbReference type="HOGENOM" id="CLU_3183945_0_0_0"/>
<dbReference type="EMBL" id="CP007139">
    <property type="protein sequence ID" value="AIE86963.1"/>
    <property type="molecule type" value="Genomic_DNA"/>
</dbReference>